<evidence type="ECO:0000256" key="7">
    <source>
        <dbReference type="HAMAP-Rule" id="MF_00137"/>
    </source>
</evidence>
<evidence type="ECO:0000256" key="4">
    <source>
        <dbReference type="ARBA" id="ARBA00022741"/>
    </source>
</evidence>
<dbReference type="EMBL" id="DVAB01000011">
    <property type="protein sequence ID" value="HIK00141.1"/>
    <property type="molecule type" value="Genomic_DNA"/>
</dbReference>
<proteinExistence type="inferred from homology"/>
<evidence type="ECO:0000256" key="1">
    <source>
        <dbReference type="ARBA" id="ARBA00004672"/>
    </source>
</evidence>
<evidence type="ECO:0000313" key="10">
    <source>
        <dbReference type="Proteomes" id="UP000646946"/>
    </source>
</evidence>
<dbReference type="SUPFAM" id="SSF56104">
    <property type="entry name" value="SAICAR synthase-like"/>
    <property type="match status" value="1"/>
</dbReference>
<reference evidence="9 10" key="1">
    <citation type="journal article" name="Nat. Commun.">
        <title>Undinarchaeota illuminate DPANN phylogeny and the impact of gene transfer on archaeal evolution.</title>
        <authorList>
            <person name="Dombrowski N."/>
            <person name="Williams T.A."/>
            <person name="Sun J."/>
            <person name="Woodcroft B.J."/>
            <person name="Lee J.H."/>
            <person name="Minh B.Q."/>
            <person name="Rinke C."/>
            <person name="Spang A."/>
        </authorList>
    </citation>
    <scope>NUCLEOTIDE SEQUENCE [LARGE SCALE GENOMIC DNA]</scope>
    <source>
        <strain evidence="9">MAG_bin1129</strain>
    </source>
</reference>
<keyword evidence="5 7" id="KW-0658">Purine biosynthesis</keyword>
<evidence type="ECO:0000256" key="2">
    <source>
        <dbReference type="ARBA" id="ARBA00010190"/>
    </source>
</evidence>
<gene>
    <name evidence="7" type="primary">purC</name>
    <name evidence="9" type="ORF">H1016_01210</name>
</gene>
<dbReference type="GO" id="GO:0006189">
    <property type="term" value="P:'de novo' IMP biosynthetic process"/>
    <property type="evidence" value="ECO:0007669"/>
    <property type="project" value="UniProtKB-UniRule"/>
</dbReference>
<dbReference type="InterPro" id="IPR028923">
    <property type="entry name" value="SAICAR_synt/ADE2_N"/>
</dbReference>
<evidence type="ECO:0000313" key="9">
    <source>
        <dbReference type="EMBL" id="HIK00141.1"/>
    </source>
</evidence>
<dbReference type="InterPro" id="IPR018236">
    <property type="entry name" value="SAICAR_synthetase_CS"/>
</dbReference>
<evidence type="ECO:0000256" key="5">
    <source>
        <dbReference type="ARBA" id="ARBA00022755"/>
    </source>
</evidence>
<dbReference type="NCBIfam" id="NF010568">
    <property type="entry name" value="PRK13961.1"/>
    <property type="match status" value="1"/>
</dbReference>
<dbReference type="Pfam" id="PF01259">
    <property type="entry name" value="SAICAR_synt"/>
    <property type="match status" value="1"/>
</dbReference>
<evidence type="ECO:0000259" key="8">
    <source>
        <dbReference type="Pfam" id="PF01259"/>
    </source>
</evidence>
<sequence>MSAQTITTLDLPLKKFKSGKVREMYDLSNSYLMVATDRISAFDRILPNPIPYKGIVLNKISLFWFDMMKKTIPNHILISDFEKFPANLKKVHELKDRAVIVKKVQPIPVECVARGYLSGSGWKEYKETQSVCGIKLPKGLKESDKLPKPIFTPATKEEGGAHDINISFEKTCEIVGAETAEFLRKKTLEIYERAANYALKHGIIIADTKFEFGRDENNEIIVIDEMLTPDSSRFWPLDKYKAGGPQPSFDKQYVRDYLLSINWNKEPPIPVLPKEVVEGTSKKYIEAYEKLTGKKLI</sequence>
<comment type="caution">
    <text evidence="9">The sequence shown here is derived from an EMBL/GenBank/DDBJ whole genome shotgun (WGS) entry which is preliminary data.</text>
</comment>
<dbReference type="GO" id="GO:0005524">
    <property type="term" value="F:ATP binding"/>
    <property type="evidence" value="ECO:0007669"/>
    <property type="project" value="UniProtKB-KW"/>
</dbReference>
<comment type="catalytic activity">
    <reaction evidence="7">
        <text>5-amino-1-(5-phospho-D-ribosyl)imidazole-4-carboxylate + L-aspartate + ATP = (2S)-2-[5-amino-1-(5-phospho-beta-D-ribosyl)imidazole-4-carboxamido]succinate + ADP + phosphate + 2 H(+)</text>
        <dbReference type="Rhea" id="RHEA:22628"/>
        <dbReference type="ChEBI" id="CHEBI:15378"/>
        <dbReference type="ChEBI" id="CHEBI:29991"/>
        <dbReference type="ChEBI" id="CHEBI:30616"/>
        <dbReference type="ChEBI" id="CHEBI:43474"/>
        <dbReference type="ChEBI" id="CHEBI:58443"/>
        <dbReference type="ChEBI" id="CHEBI:77657"/>
        <dbReference type="ChEBI" id="CHEBI:456216"/>
        <dbReference type="EC" id="6.3.2.6"/>
    </reaction>
</comment>
<dbReference type="GO" id="GO:0005737">
    <property type="term" value="C:cytoplasm"/>
    <property type="evidence" value="ECO:0007669"/>
    <property type="project" value="TreeGrafter"/>
</dbReference>
<keyword evidence="10" id="KW-1185">Reference proteome</keyword>
<feature type="domain" description="SAICAR synthetase/ADE2 N-terminal" evidence="8">
    <location>
        <begin position="16"/>
        <end position="266"/>
    </location>
</feature>
<organism evidence="9 10">
    <name type="scientific">Candidatus Naiadarchaeum limnaeum</name>
    <dbReference type="NCBI Taxonomy" id="2756139"/>
    <lineage>
        <taxon>Archaea</taxon>
        <taxon>Candidatus Undinarchaeota</taxon>
        <taxon>Candidatus Undinarchaeia</taxon>
        <taxon>Candidatus Naiadarchaeales</taxon>
        <taxon>Candidatus Naiadarchaeaceae</taxon>
        <taxon>Candidatus Naiadarchaeum</taxon>
    </lineage>
</organism>
<dbReference type="PROSITE" id="PS01058">
    <property type="entry name" value="SAICAR_SYNTHETASE_2"/>
    <property type="match status" value="1"/>
</dbReference>
<dbReference type="UniPathway" id="UPA00074">
    <property type="reaction ID" value="UER00131"/>
</dbReference>
<comment type="pathway">
    <text evidence="1 7">Purine metabolism; IMP biosynthesis via de novo pathway; 5-amino-1-(5-phospho-D-ribosyl)imidazole-4-carboxamide from 5-amino-1-(5-phospho-D-ribosyl)imidazole-4-carboxylate: step 1/2.</text>
</comment>
<dbReference type="NCBIfam" id="TIGR00081">
    <property type="entry name" value="purC"/>
    <property type="match status" value="1"/>
</dbReference>
<evidence type="ECO:0000256" key="3">
    <source>
        <dbReference type="ARBA" id="ARBA00022598"/>
    </source>
</evidence>
<dbReference type="EC" id="6.3.2.6" evidence="7"/>
<keyword evidence="6 7" id="KW-0067">ATP-binding</keyword>
<dbReference type="PROSITE" id="PS01057">
    <property type="entry name" value="SAICAR_SYNTHETASE_1"/>
    <property type="match status" value="1"/>
</dbReference>
<comment type="similarity">
    <text evidence="2 7">Belongs to the SAICAR synthetase family.</text>
</comment>
<dbReference type="Gene3D" id="3.30.470.20">
    <property type="entry name" value="ATP-grasp fold, B domain"/>
    <property type="match status" value="1"/>
</dbReference>
<protein>
    <recommendedName>
        <fullName evidence="7">Phosphoribosylaminoimidazole-succinocarboxamide synthase</fullName>
        <ecNumber evidence="7">6.3.2.6</ecNumber>
    </recommendedName>
    <alternativeName>
        <fullName evidence="7">SAICAR synthetase</fullName>
    </alternativeName>
</protein>
<keyword evidence="4 7" id="KW-0547">Nucleotide-binding</keyword>
<accession>A0A832XI13</accession>
<dbReference type="Proteomes" id="UP000646946">
    <property type="component" value="Unassembled WGS sequence"/>
</dbReference>
<name>A0A832XI13_9ARCH</name>
<keyword evidence="3 7" id="KW-0436">Ligase</keyword>
<dbReference type="PANTHER" id="PTHR43700">
    <property type="entry name" value="PHOSPHORIBOSYLAMINOIMIDAZOLE-SUCCINOCARBOXAMIDE SYNTHASE"/>
    <property type="match status" value="1"/>
</dbReference>
<dbReference type="PANTHER" id="PTHR43700:SF1">
    <property type="entry name" value="PHOSPHORIBOSYLAMINOIMIDAZOLE-SUCCINOCARBOXAMIDE SYNTHASE"/>
    <property type="match status" value="1"/>
</dbReference>
<dbReference type="AlphaFoldDB" id="A0A832XI13"/>
<dbReference type="CDD" id="cd01414">
    <property type="entry name" value="SAICAR_synt_Sc"/>
    <property type="match status" value="1"/>
</dbReference>
<dbReference type="Gene3D" id="3.30.200.20">
    <property type="entry name" value="Phosphorylase Kinase, domain 1"/>
    <property type="match status" value="1"/>
</dbReference>
<dbReference type="HAMAP" id="MF_00137">
    <property type="entry name" value="SAICAR_synth"/>
    <property type="match status" value="1"/>
</dbReference>
<dbReference type="FunFam" id="3.30.470.20:FF:000015">
    <property type="entry name" value="Phosphoribosylaminoimidazole-succinocarboxamide synthase"/>
    <property type="match status" value="1"/>
</dbReference>
<dbReference type="InterPro" id="IPR001636">
    <property type="entry name" value="SAICAR_synth"/>
</dbReference>
<evidence type="ECO:0000256" key="6">
    <source>
        <dbReference type="ARBA" id="ARBA00022840"/>
    </source>
</evidence>
<dbReference type="GO" id="GO:0004639">
    <property type="term" value="F:phosphoribosylaminoimidazolesuccinocarboxamide synthase activity"/>
    <property type="evidence" value="ECO:0007669"/>
    <property type="project" value="UniProtKB-UniRule"/>
</dbReference>